<gene>
    <name evidence="1" type="ORF">GO621_18550</name>
</gene>
<organism evidence="1 2">
    <name type="scientific">Mucilaginibacter arboris</name>
    <dbReference type="NCBI Taxonomy" id="2682090"/>
    <lineage>
        <taxon>Bacteria</taxon>
        <taxon>Pseudomonadati</taxon>
        <taxon>Bacteroidota</taxon>
        <taxon>Sphingobacteriia</taxon>
        <taxon>Sphingobacteriales</taxon>
        <taxon>Sphingobacteriaceae</taxon>
        <taxon>Mucilaginibacter</taxon>
    </lineage>
</organism>
<dbReference type="AlphaFoldDB" id="A0A7K1T1U5"/>
<evidence type="ECO:0000313" key="2">
    <source>
        <dbReference type="Proteomes" id="UP000462014"/>
    </source>
</evidence>
<proteinExistence type="predicted"/>
<evidence type="ECO:0000313" key="1">
    <source>
        <dbReference type="EMBL" id="MVN23524.1"/>
    </source>
</evidence>
<comment type="caution">
    <text evidence="1">The sequence shown here is derived from an EMBL/GenBank/DDBJ whole genome shotgun (WGS) entry which is preliminary data.</text>
</comment>
<sequence>MLPKILKDILENYDPEDLDIVIKKVDYQASNPKLDIQVSVHGYHEQDNFVQRWNIETIQYRQSKFSLDYSSSLEISNDHPILWQFSDYQSSIYFSGNCSDPNLMFIDLYKLHKSLFEGLISFEETLNQGNDFCNFISNSTSGLLANGPKKLLVKYGEILKKYNLNYTIIGDRIPTYWNGEKHETEVGNAKVLFIDSSYIVADEFLFS</sequence>
<reference evidence="1 2" key="1">
    <citation type="submission" date="2019-12" db="EMBL/GenBank/DDBJ databases">
        <title>Mucilaginibacter sp. HMF7410 genome sequencing and assembly.</title>
        <authorList>
            <person name="Kang H."/>
            <person name="Cha I."/>
            <person name="Kim H."/>
            <person name="Joh K."/>
        </authorList>
    </citation>
    <scope>NUCLEOTIDE SEQUENCE [LARGE SCALE GENOMIC DNA]</scope>
    <source>
        <strain evidence="1 2">HMF7410</strain>
    </source>
</reference>
<accession>A0A7K1T1U5</accession>
<dbReference type="Proteomes" id="UP000462014">
    <property type="component" value="Unassembled WGS sequence"/>
</dbReference>
<protein>
    <submittedName>
        <fullName evidence="1">Uncharacterized protein</fullName>
    </submittedName>
</protein>
<name>A0A7K1T1U5_9SPHI</name>
<dbReference type="EMBL" id="WPIK01000038">
    <property type="protein sequence ID" value="MVN23524.1"/>
    <property type="molecule type" value="Genomic_DNA"/>
</dbReference>
<keyword evidence="2" id="KW-1185">Reference proteome</keyword>